<keyword evidence="14" id="KW-1185">Reference proteome</keyword>
<evidence type="ECO:0000256" key="6">
    <source>
        <dbReference type="ARBA" id="ARBA00022761"/>
    </source>
</evidence>
<evidence type="ECO:0000256" key="9">
    <source>
        <dbReference type="ARBA" id="ARBA00023157"/>
    </source>
</evidence>
<keyword evidence="6 10" id="KW-0758">Storage protein</keyword>
<dbReference type="GO" id="GO:0005783">
    <property type="term" value="C:endoplasmic reticulum"/>
    <property type="evidence" value="ECO:0007669"/>
    <property type="project" value="UniProtKB-SubCell"/>
</dbReference>
<dbReference type="PROSITE" id="PS51257">
    <property type="entry name" value="PROKAR_LIPOPROTEIN"/>
    <property type="match status" value="1"/>
</dbReference>
<dbReference type="SUPFAM" id="SSF51182">
    <property type="entry name" value="RmlC-like cupins"/>
    <property type="match status" value="1"/>
</dbReference>
<dbReference type="CDD" id="cd02243">
    <property type="entry name" value="cupin_11S_legumin_C"/>
    <property type="match status" value="1"/>
</dbReference>
<dbReference type="InterPro" id="IPR011051">
    <property type="entry name" value="RmlC_Cupin_sf"/>
</dbReference>
<dbReference type="InterPro" id="IPR022379">
    <property type="entry name" value="11S_seedstore_CS"/>
</dbReference>
<dbReference type="Pfam" id="PF00190">
    <property type="entry name" value="Cupin_1"/>
    <property type="match status" value="2"/>
</dbReference>
<evidence type="ECO:0000256" key="3">
    <source>
        <dbReference type="ARBA" id="ARBA00007178"/>
    </source>
</evidence>
<proteinExistence type="inferred from homology"/>
<evidence type="ECO:0000256" key="8">
    <source>
        <dbReference type="ARBA" id="ARBA00023129"/>
    </source>
</evidence>
<feature type="signal peptide" evidence="10">
    <location>
        <begin position="1"/>
        <end position="23"/>
    </location>
</feature>
<dbReference type="SMART" id="SM00835">
    <property type="entry name" value="Cupin_1"/>
    <property type="match status" value="2"/>
</dbReference>
<evidence type="ECO:0000256" key="11">
    <source>
        <dbReference type="SAM" id="MobiDB-lite"/>
    </source>
</evidence>
<feature type="compositionally biased region" description="Basic and acidic residues" evidence="11">
    <location>
        <begin position="278"/>
        <end position="373"/>
    </location>
</feature>
<evidence type="ECO:0000313" key="14">
    <source>
        <dbReference type="Proteomes" id="UP001374584"/>
    </source>
</evidence>
<dbReference type="Proteomes" id="UP001374584">
    <property type="component" value="Unassembled WGS sequence"/>
</dbReference>
<evidence type="ECO:0000256" key="5">
    <source>
        <dbReference type="ARBA" id="ARBA00022554"/>
    </source>
</evidence>
<feature type="domain" description="Cupin type-1" evidence="12">
    <location>
        <begin position="473"/>
        <end position="619"/>
    </location>
</feature>
<feature type="domain" description="Cupin type-1" evidence="12">
    <location>
        <begin position="38"/>
        <end position="230"/>
    </location>
</feature>
<evidence type="ECO:0000256" key="2">
    <source>
        <dbReference type="ARBA" id="ARBA00004558"/>
    </source>
</evidence>
<comment type="function">
    <text evidence="10">Seed storage protein.</text>
</comment>
<feature type="compositionally biased region" description="Basic and acidic residues" evidence="11">
    <location>
        <begin position="425"/>
        <end position="456"/>
    </location>
</feature>
<accession>A0AAN9R248</accession>
<organism evidence="13 14">
    <name type="scientific">Phaseolus coccineus</name>
    <name type="common">Scarlet runner bean</name>
    <name type="synonym">Phaseolus multiflorus</name>
    <dbReference type="NCBI Taxonomy" id="3886"/>
    <lineage>
        <taxon>Eukaryota</taxon>
        <taxon>Viridiplantae</taxon>
        <taxon>Streptophyta</taxon>
        <taxon>Embryophyta</taxon>
        <taxon>Tracheophyta</taxon>
        <taxon>Spermatophyta</taxon>
        <taxon>Magnoliopsida</taxon>
        <taxon>eudicotyledons</taxon>
        <taxon>Gunneridae</taxon>
        <taxon>Pentapetalae</taxon>
        <taxon>rosids</taxon>
        <taxon>fabids</taxon>
        <taxon>Fabales</taxon>
        <taxon>Fabaceae</taxon>
        <taxon>Papilionoideae</taxon>
        <taxon>50 kb inversion clade</taxon>
        <taxon>NPAAA clade</taxon>
        <taxon>indigoferoid/millettioid clade</taxon>
        <taxon>Phaseoleae</taxon>
        <taxon>Phaseolus</taxon>
    </lineage>
</organism>
<dbReference type="PROSITE" id="PS00305">
    <property type="entry name" value="11S_SEED_STORAGE"/>
    <property type="match status" value="1"/>
</dbReference>
<comment type="function">
    <text evidence="10">This protein found in the seeds of many leguminous and non-leguminous plants is the source of sulfur-containing amino acids in seed meals.</text>
</comment>
<evidence type="ECO:0000256" key="7">
    <source>
        <dbReference type="ARBA" id="ARBA00022824"/>
    </source>
</evidence>
<feature type="region of interest" description="Disordered" evidence="11">
    <location>
        <begin position="254"/>
        <end position="459"/>
    </location>
</feature>
<evidence type="ECO:0000259" key="12">
    <source>
        <dbReference type="SMART" id="SM00835"/>
    </source>
</evidence>
<dbReference type="GO" id="GO:0045735">
    <property type="term" value="F:nutrient reservoir activity"/>
    <property type="evidence" value="ECO:0007669"/>
    <property type="project" value="UniProtKB-KW"/>
</dbReference>
<evidence type="ECO:0000256" key="10">
    <source>
        <dbReference type="RuleBase" id="RU003681"/>
    </source>
</evidence>
<name>A0AAN9R248_PHACN</name>
<dbReference type="CDD" id="cd02242">
    <property type="entry name" value="cupin_11S_legumin_N"/>
    <property type="match status" value="1"/>
</dbReference>
<gene>
    <name evidence="13" type="ORF">VNO80_15190</name>
</gene>
<comment type="subunit">
    <text evidence="4 10">Hexamer; each subunit is composed of an acidic and a basic chain derived from a single precursor and linked by a disulfide bond.</text>
</comment>
<keyword evidence="10" id="KW-0732">Signal</keyword>
<dbReference type="GO" id="GO:0000326">
    <property type="term" value="C:protein storage vacuole"/>
    <property type="evidence" value="ECO:0007669"/>
    <property type="project" value="UniProtKB-SubCell"/>
</dbReference>
<protein>
    <recommendedName>
        <fullName evidence="12">Cupin type-1 domain-containing protein</fullName>
    </recommendedName>
</protein>
<dbReference type="PANTHER" id="PTHR31189">
    <property type="entry name" value="OS03G0336100 PROTEIN-RELATED"/>
    <property type="match status" value="1"/>
</dbReference>
<comment type="subcellular location">
    <subcellularLocation>
        <location evidence="1">Endoplasmic reticulum</location>
    </subcellularLocation>
    <subcellularLocation>
        <location evidence="2">Protein storage vacuole</location>
    </subcellularLocation>
</comment>
<reference evidence="13 14" key="1">
    <citation type="submission" date="2024-01" db="EMBL/GenBank/DDBJ databases">
        <title>The genomes of 5 underutilized Papilionoideae crops provide insights into root nodulation and disease resistanc.</title>
        <authorList>
            <person name="Jiang F."/>
        </authorList>
    </citation>
    <scope>NUCLEOTIDE SEQUENCE [LARGE SCALE GENOMIC DNA]</scope>
    <source>
        <strain evidence="13">JINMINGXINNONG_FW02</strain>
        <tissue evidence="13">Leaves</tissue>
    </source>
</reference>
<evidence type="ECO:0000256" key="4">
    <source>
        <dbReference type="ARBA" id="ARBA00011818"/>
    </source>
</evidence>
<dbReference type="InterPro" id="IPR014710">
    <property type="entry name" value="RmlC-like_jellyroll"/>
</dbReference>
<dbReference type="EMBL" id="JAYMYR010000006">
    <property type="protein sequence ID" value="KAK7355926.1"/>
    <property type="molecule type" value="Genomic_DNA"/>
</dbReference>
<keyword evidence="7" id="KW-0256">Endoplasmic reticulum</keyword>
<comment type="similarity">
    <text evidence="3 10">Belongs to the 11S seed storage protein (globulins) family.</text>
</comment>
<dbReference type="InterPro" id="IPR006044">
    <property type="entry name" value="11S_seedstore_pln"/>
</dbReference>
<keyword evidence="5" id="KW-0926">Vacuole</keyword>
<evidence type="ECO:0000256" key="1">
    <source>
        <dbReference type="ARBA" id="ARBA00004240"/>
    </source>
</evidence>
<sequence>MPRPFTLSLLSLSLLLFATACFATTTTNLLNSCRIDNLNALKPDHRVESEGGFIETWSSKHPELQCAGVTFSRRTIYHNGLHVPSYSPYSQMIIAVQGEGALGLAMPGCPQTYEEAVDESSPSQKPSDRHQKIRQFSEGDVLLIPPGVPSWTFNTGDNSLVTISLLHTSNEFNQLDQIPREFYLAGNPDIEHPEAIKEQKQVEEEGGNVLGGFGKGFLARSLGIDEDIAKKLISPDDEMKQIVKLKSGLSVISPKWQGQQDEDEDESQRPSHRKRVHQKEEKEVEPLPHGKHVHKEEEKEVEPLPHGKHVHKEEEKEVEPLPHRKHVHKEEEKEVEPLPHQKYVHKEEEKEVEPLPHQKHVHKEEQKEVEPLPHRKHLHKKEEEEDKPRARRTRGPTPSPGGEGHRVVEEEEEFDEPVRHKTRHEKSWKEHRPAEEEVEKGEAHEEWETKPSKYEGHGSNGIEETLCTLKLQHNVARASSADFYNPKAGRVYNLNSLSLPALQQIGLSAQYVVLYKNGIYSPHWNLNANSVIYVIRGQGHVRVVNSVGIAVFDDELKKGQLLVVPQNFMVAEEAGEQGFEYVVFKTNHNAMTSYLKETFRALPAEVIANIYKLPQSEVRELKFDGNWGPLVNSDQDLQQSS</sequence>
<dbReference type="InterPro" id="IPR050253">
    <property type="entry name" value="Seed_Storage-Functional"/>
</dbReference>
<dbReference type="Gene3D" id="2.60.120.10">
    <property type="entry name" value="Jelly Rolls"/>
    <property type="match status" value="2"/>
</dbReference>
<dbReference type="PANTHER" id="PTHR31189:SF63">
    <property type="entry name" value="GLYCININ G5"/>
    <property type="match status" value="1"/>
</dbReference>
<dbReference type="PRINTS" id="PR00439">
    <property type="entry name" value="11SGLOBULIN"/>
</dbReference>
<dbReference type="AlphaFoldDB" id="A0AAN9R248"/>
<evidence type="ECO:0000313" key="13">
    <source>
        <dbReference type="EMBL" id="KAK7355926.1"/>
    </source>
</evidence>
<dbReference type="FunFam" id="2.60.120.10:FF:000073">
    <property type="entry name" value="Glycinin G1"/>
    <property type="match status" value="1"/>
</dbReference>
<feature type="chain" id="PRO_5042661307" description="Cupin type-1 domain-containing protein" evidence="10">
    <location>
        <begin position="24"/>
        <end position="641"/>
    </location>
</feature>
<dbReference type="InterPro" id="IPR006045">
    <property type="entry name" value="Cupin_1"/>
</dbReference>
<comment type="caution">
    <text evidence="13">The sequence shown here is derived from an EMBL/GenBank/DDBJ whole genome shotgun (WGS) entry which is preliminary data.</text>
</comment>
<keyword evidence="8 10" id="KW-0708">Seed storage protein</keyword>
<keyword evidence="9 10" id="KW-1015">Disulfide bond</keyword>